<gene>
    <name evidence="3" type="ORF">E7512_01425</name>
</gene>
<dbReference type="InterPro" id="IPR025685">
    <property type="entry name" value="YoaP-like_dom"/>
</dbReference>
<dbReference type="Pfam" id="PF00583">
    <property type="entry name" value="Acetyltransf_1"/>
    <property type="match status" value="1"/>
</dbReference>
<dbReference type="AlphaFoldDB" id="A0A928KUL0"/>
<name>A0A928KUL0_9FIRM</name>
<dbReference type="SUPFAM" id="SSF55729">
    <property type="entry name" value="Acyl-CoA N-acyltransferases (Nat)"/>
    <property type="match status" value="1"/>
</dbReference>
<proteinExistence type="predicted"/>
<accession>A0A928KUL0</accession>
<dbReference type="GO" id="GO:0016747">
    <property type="term" value="F:acyltransferase activity, transferring groups other than amino-acyl groups"/>
    <property type="evidence" value="ECO:0007669"/>
    <property type="project" value="InterPro"/>
</dbReference>
<dbReference type="Gene3D" id="3.40.630.30">
    <property type="match status" value="1"/>
</dbReference>
<dbReference type="EMBL" id="SVNY01000001">
    <property type="protein sequence ID" value="MBE6832240.1"/>
    <property type="molecule type" value="Genomic_DNA"/>
</dbReference>
<sequence>MESIIEVTADNIEREHICCAISDKKGETCVSSKKAWMKDRFADGLVFRKLDARGKVFIEYIPAERAWCPIEAPGYMHVNCFWVSGQYKGKGYADQLLRECIRDAESKGCRGITVIASEKKRPFLSDPNYLKYKGFLAADTAAPFFVLYYLPFSGDAPLPRFKDCARQGKIGEKGMVLYYTNQCPHTDKYVPVIVNLARERGAEISVHKLETTGQAQSAPTPFTTYGFFYDGEFVTNEIFSAAKFEKFLDQHGVSFG</sequence>
<reference evidence="3" key="1">
    <citation type="submission" date="2019-04" db="EMBL/GenBank/DDBJ databases">
        <title>Evolution of Biomass-Degrading Anaerobic Consortia Revealed by Metagenomics.</title>
        <authorList>
            <person name="Peng X."/>
        </authorList>
    </citation>
    <scope>NUCLEOTIDE SEQUENCE</scope>
    <source>
        <strain evidence="3">SIG551</strain>
    </source>
</reference>
<dbReference type="InterPro" id="IPR000182">
    <property type="entry name" value="GNAT_dom"/>
</dbReference>
<comment type="caution">
    <text evidence="3">The sequence shown here is derived from an EMBL/GenBank/DDBJ whole genome shotgun (WGS) entry which is preliminary data.</text>
</comment>
<dbReference type="CDD" id="cd04301">
    <property type="entry name" value="NAT_SF"/>
    <property type="match status" value="1"/>
</dbReference>
<evidence type="ECO:0000313" key="4">
    <source>
        <dbReference type="Proteomes" id="UP000754750"/>
    </source>
</evidence>
<feature type="domain" description="N-acetyltransferase" evidence="1">
    <location>
        <begin position="57"/>
        <end position="114"/>
    </location>
</feature>
<evidence type="ECO:0000259" key="1">
    <source>
        <dbReference type="Pfam" id="PF00583"/>
    </source>
</evidence>
<protein>
    <submittedName>
        <fullName evidence="3">GNAT family N-acetyltransferase</fullName>
    </submittedName>
</protein>
<dbReference type="RefSeq" id="WP_326839776.1">
    <property type="nucleotide sequence ID" value="NZ_SVNY01000001.1"/>
</dbReference>
<dbReference type="Proteomes" id="UP000754750">
    <property type="component" value="Unassembled WGS sequence"/>
</dbReference>
<evidence type="ECO:0000313" key="3">
    <source>
        <dbReference type="EMBL" id="MBE6832240.1"/>
    </source>
</evidence>
<dbReference type="SUPFAM" id="SSF52833">
    <property type="entry name" value="Thioredoxin-like"/>
    <property type="match status" value="1"/>
</dbReference>
<dbReference type="InterPro" id="IPR036249">
    <property type="entry name" value="Thioredoxin-like_sf"/>
</dbReference>
<organism evidence="3 4">
    <name type="scientific">Faecalispora sporosphaeroides</name>
    <dbReference type="NCBI Taxonomy" id="1549"/>
    <lineage>
        <taxon>Bacteria</taxon>
        <taxon>Bacillati</taxon>
        <taxon>Bacillota</taxon>
        <taxon>Clostridia</taxon>
        <taxon>Eubacteriales</taxon>
        <taxon>Oscillospiraceae</taxon>
        <taxon>Faecalispora</taxon>
    </lineage>
</organism>
<dbReference type="InterPro" id="IPR016181">
    <property type="entry name" value="Acyl_CoA_acyltransferase"/>
</dbReference>
<dbReference type="Pfam" id="PF14268">
    <property type="entry name" value="YoaP"/>
    <property type="match status" value="1"/>
</dbReference>
<evidence type="ECO:0000259" key="2">
    <source>
        <dbReference type="Pfam" id="PF14268"/>
    </source>
</evidence>
<feature type="domain" description="YoaP-like" evidence="2">
    <location>
        <begin position="205"/>
        <end position="246"/>
    </location>
</feature>